<dbReference type="SFLD" id="SFLDS00029">
    <property type="entry name" value="Radical_SAM"/>
    <property type="match status" value="1"/>
</dbReference>
<dbReference type="InterPro" id="IPR023867">
    <property type="entry name" value="Sulphatase_maturase_rSAM"/>
</dbReference>
<dbReference type="SUPFAM" id="SSF102114">
    <property type="entry name" value="Radical SAM enzymes"/>
    <property type="match status" value="1"/>
</dbReference>
<dbReference type="InterPro" id="IPR058240">
    <property type="entry name" value="rSAM_sf"/>
</dbReference>
<comment type="cofactor">
    <cofactor evidence="1">
        <name>[4Fe-4S] cluster</name>
        <dbReference type="ChEBI" id="CHEBI:49883"/>
    </cofactor>
</comment>
<dbReference type="Pfam" id="PF04055">
    <property type="entry name" value="Radical_SAM"/>
    <property type="match status" value="1"/>
</dbReference>
<dbReference type="CDD" id="cd21120">
    <property type="entry name" value="SPASM_anSME"/>
    <property type="match status" value="1"/>
</dbReference>
<keyword evidence="2" id="KW-0004">4Fe-4S</keyword>
<dbReference type="AlphaFoldDB" id="A0A9D2T0B2"/>
<comment type="similarity">
    <text evidence="7">Belongs to the radical SAM superfamily. Anaerobic sulfatase-maturating enzyme family.</text>
</comment>
<dbReference type="GO" id="GO:0016491">
    <property type="term" value="F:oxidoreductase activity"/>
    <property type="evidence" value="ECO:0007669"/>
    <property type="project" value="InterPro"/>
</dbReference>
<keyword evidence="4" id="KW-0479">Metal-binding</keyword>
<evidence type="ECO:0000256" key="3">
    <source>
        <dbReference type="ARBA" id="ARBA00022691"/>
    </source>
</evidence>
<dbReference type="SFLD" id="SFLDG01384">
    <property type="entry name" value="thioether_bond_formation_requi"/>
    <property type="match status" value="1"/>
</dbReference>
<dbReference type="InterPro" id="IPR013785">
    <property type="entry name" value="Aldolase_TIM"/>
</dbReference>
<keyword evidence="6" id="KW-0411">Iron-sulfur</keyword>
<gene>
    <name evidence="9" type="ORF">H9701_02505</name>
</gene>
<dbReference type="SFLD" id="SFLDG01072">
    <property type="entry name" value="dehydrogenase_like"/>
    <property type="match status" value="1"/>
</dbReference>
<evidence type="ECO:0000313" key="9">
    <source>
        <dbReference type="EMBL" id="HJC40410.1"/>
    </source>
</evidence>
<dbReference type="PANTHER" id="PTHR43273:SF3">
    <property type="entry name" value="ANAEROBIC SULFATASE-MATURATING ENZYME HOMOLOG ASLB-RELATED"/>
    <property type="match status" value="1"/>
</dbReference>
<dbReference type="EMBL" id="DWWJ01000047">
    <property type="protein sequence ID" value="HJC40410.1"/>
    <property type="molecule type" value="Genomic_DNA"/>
</dbReference>
<dbReference type="SFLD" id="SFLDG01386">
    <property type="entry name" value="main_SPASM_domain-containing"/>
    <property type="match status" value="1"/>
</dbReference>
<accession>A0A9D2T0B2</accession>
<dbReference type="GO" id="GO:0051539">
    <property type="term" value="F:4 iron, 4 sulfur cluster binding"/>
    <property type="evidence" value="ECO:0007669"/>
    <property type="project" value="UniProtKB-KW"/>
</dbReference>
<dbReference type="InterPro" id="IPR047207">
    <property type="entry name" value="SPASM_anSME"/>
</dbReference>
<dbReference type="SFLD" id="SFLDG01067">
    <property type="entry name" value="SPASM/twitch_domain_containing"/>
    <property type="match status" value="1"/>
</dbReference>
<proteinExistence type="inferred from homology"/>
<dbReference type="InterPro" id="IPR007197">
    <property type="entry name" value="rSAM"/>
</dbReference>
<evidence type="ECO:0000256" key="4">
    <source>
        <dbReference type="ARBA" id="ARBA00022723"/>
    </source>
</evidence>
<dbReference type="PANTHER" id="PTHR43273">
    <property type="entry name" value="ANAEROBIC SULFATASE-MATURATING ENZYME HOMOLOG ASLB-RELATED"/>
    <property type="match status" value="1"/>
</dbReference>
<sequence length="371" mass="42628">MRHLSLMLKPSSGMCNMRCKYCFYADETQKRSVPSYGFMSLETLEQVMKKALEAADGSCTICFQGGEPTLAGLDFFRHAVELGARWSVHGCAVSYALQTNGLLIDEEWCRFLAQHHFLVGVSLDGTKDLHDANRVDAQGKGTFTRVFRAIQLLRQHGVDTNVLTVLTGNLCRSFRKVYQFYDKNGLDYQQYIPCLDPLEEPRGGHPWSLTPQRLGQYLNTAFDCWYADAMAGHKKYHRFFDNLLLMLDRQPPEACGMLGVCGMQYVVEADGSVYPCDFYMLDDYRLGNLNTDSFQDLDQRREAIGFVEASRAPDPECRACRWLPLCRGGCRRDRDYYQDGIGKNYYCEAYRQFFEYAYPRLEALYWKLVNG</sequence>
<dbReference type="Gene3D" id="3.20.20.70">
    <property type="entry name" value="Aldolase class I"/>
    <property type="match status" value="1"/>
</dbReference>
<evidence type="ECO:0000313" key="10">
    <source>
        <dbReference type="Proteomes" id="UP000823882"/>
    </source>
</evidence>
<dbReference type="SFLD" id="SFLDF00289">
    <property type="entry name" value="anaerobic_Cys-type_sulfatase-m"/>
    <property type="match status" value="1"/>
</dbReference>
<evidence type="ECO:0000256" key="5">
    <source>
        <dbReference type="ARBA" id="ARBA00023004"/>
    </source>
</evidence>
<comment type="caution">
    <text evidence="9">The sequence shown here is derived from an EMBL/GenBank/DDBJ whole genome shotgun (WGS) entry which is preliminary data.</text>
</comment>
<feature type="domain" description="Radical SAM core" evidence="8">
    <location>
        <begin position="1"/>
        <end position="227"/>
    </location>
</feature>
<dbReference type="NCBIfam" id="TIGR04085">
    <property type="entry name" value="rSAM_more_4Fe4S"/>
    <property type="match status" value="1"/>
</dbReference>
<evidence type="ECO:0000256" key="1">
    <source>
        <dbReference type="ARBA" id="ARBA00001966"/>
    </source>
</evidence>
<protein>
    <submittedName>
        <fullName evidence="9">Anaerobic sulfatase maturase</fullName>
    </submittedName>
</protein>
<dbReference type="Proteomes" id="UP000823882">
    <property type="component" value="Unassembled WGS sequence"/>
</dbReference>
<keyword evidence="5" id="KW-0408">Iron</keyword>
<name>A0A9D2T0B2_9FIRM</name>
<reference evidence="9" key="2">
    <citation type="submission" date="2021-04" db="EMBL/GenBank/DDBJ databases">
        <authorList>
            <person name="Gilroy R."/>
        </authorList>
    </citation>
    <scope>NUCLEOTIDE SEQUENCE</scope>
    <source>
        <strain evidence="9">CHK186-1790</strain>
    </source>
</reference>
<dbReference type="GO" id="GO:0046872">
    <property type="term" value="F:metal ion binding"/>
    <property type="evidence" value="ECO:0007669"/>
    <property type="project" value="UniProtKB-KW"/>
</dbReference>
<dbReference type="NCBIfam" id="TIGR03942">
    <property type="entry name" value="sulfatase_rSAM"/>
    <property type="match status" value="1"/>
</dbReference>
<dbReference type="InterPro" id="IPR023885">
    <property type="entry name" value="4Fe4S-binding_SPASM_dom"/>
</dbReference>
<dbReference type="Pfam" id="PF13186">
    <property type="entry name" value="SPASM"/>
    <property type="match status" value="1"/>
</dbReference>
<keyword evidence="3" id="KW-0949">S-adenosyl-L-methionine</keyword>
<evidence type="ECO:0000256" key="2">
    <source>
        <dbReference type="ARBA" id="ARBA00022485"/>
    </source>
</evidence>
<evidence type="ECO:0000256" key="7">
    <source>
        <dbReference type="ARBA" id="ARBA00023601"/>
    </source>
</evidence>
<organism evidence="9 10">
    <name type="scientific">Candidatus Intestinimonas pullistercoris</name>
    <dbReference type="NCBI Taxonomy" id="2838623"/>
    <lineage>
        <taxon>Bacteria</taxon>
        <taxon>Bacillati</taxon>
        <taxon>Bacillota</taxon>
        <taxon>Clostridia</taxon>
        <taxon>Eubacteriales</taxon>
        <taxon>Intestinimonas</taxon>
    </lineage>
</organism>
<evidence type="ECO:0000259" key="8">
    <source>
        <dbReference type="PROSITE" id="PS51918"/>
    </source>
</evidence>
<dbReference type="PROSITE" id="PS51918">
    <property type="entry name" value="RADICAL_SAM"/>
    <property type="match status" value="1"/>
</dbReference>
<dbReference type="CDD" id="cd01335">
    <property type="entry name" value="Radical_SAM"/>
    <property type="match status" value="1"/>
</dbReference>
<reference evidence="9" key="1">
    <citation type="journal article" date="2021" name="PeerJ">
        <title>Extensive microbial diversity within the chicken gut microbiome revealed by metagenomics and culture.</title>
        <authorList>
            <person name="Gilroy R."/>
            <person name="Ravi A."/>
            <person name="Getino M."/>
            <person name="Pursley I."/>
            <person name="Horton D.L."/>
            <person name="Alikhan N.F."/>
            <person name="Baker D."/>
            <person name="Gharbi K."/>
            <person name="Hall N."/>
            <person name="Watson M."/>
            <person name="Adriaenssens E.M."/>
            <person name="Foster-Nyarko E."/>
            <person name="Jarju S."/>
            <person name="Secka A."/>
            <person name="Antonio M."/>
            <person name="Oren A."/>
            <person name="Chaudhuri R.R."/>
            <person name="La Ragione R."/>
            <person name="Hildebrand F."/>
            <person name="Pallen M.J."/>
        </authorList>
    </citation>
    <scope>NUCLEOTIDE SEQUENCE</scope>
    <source>
        <strain evidence="9">CHK186-1790</strain>
    </source>
</reference>
<dbReference type="InterPro" id="IPR034485">
    <property type="entry name" value="Anaerobic_Cys-type_sulfatase-m"/>
</dbReference>
<evidence type="ECO:0000256" key="6">
    <source>
        <dbReference type="ARBA" id="ARBA00023014"/>
    </source>
</evidence>